<dbReference type="SUPFAM" id="SSF57196">
    <property type="entry name" value="EGF/Laminin"/>
    <property type="match status" value="5"/>
</dbReference>
<reference evidence="17" key="1">
    <citation type="submission" date="2025-08" db="UniProtKB">
        <authorList>
            <consortium name="RefSeq"/>
        </authorList>
    </citation>
    <scope>IDENTIFICATION</scope>
</reference>
<dbReference type="InterPro" id="IPR018097">
    <property type="entry name" value="EGF_Ca-bd_CS"/>
</dbReference>
<feature type="disulfide bond" evidence="12">
    <location>
        <begin position="136"/>
        <end position="151"/>
    </location>
</feature>
<dbReference type="PANTHER" id="PTHR22722">
    <property type="entry name" value="LOW-DENSITY LIPOPROTEIN RECEPTOR-RELATED PROTEIN 2-RELATED"/>
    <property type="match status" value="1"/>
</dbReference>
<feature type="repeat" description="LDL-receptor class B" evidence="13">
    <location>
        <begin position="1323"/>
        <end position="1366"/>
    </location>
</feature>
<accession>A0ABM1F8F2</accession>
<feature type="disulfide bond" evidence="12">
    <location>
        <begin position="900"/>
        <end position="912"/>
    </location>
</feature>
<evidence type="ECO:0000256" key="12">
    <source>
        <dbReference type="PROSITE-ProRule" id="PRU00124"/>
    </source>
</evidence>
<feature type="disulfide bond" evidence="12">
    <location>
        <begin position="1063"/>
        <end position="1075"/>
    </location>
</feature>
<dbReference type="PROSITE" id="PS51257">
    <property type="entry name" value="PROKAR_LIPOPROTEIN"/>
    <property type="match status" value="1"/>
</dbReference>
<keyword evidence="9" id="KW-0675">Receptor</keyword>
<dbReference type="Proteomes" id="UP000695022">
    <property type="component" value="Unplaced"/>
</dbReference>
<dbReference type="SMART" id="SM00181">
    <property type="entry name" value="EGF"/>
    <property type="match status" value="8"/>
</dbReference>
<keyword evidence="8 11" id="KW-1015">Disulfide bond</keyword>
<dbReference type="InterPro" id="IPR000033">
    <property type="entry name" value="LDLR_classB_rpt"/>
</dbReference>
<dbReference type="InterPro" id="IPR011042">
    <property type="entry name" value="6-blade_b-propeller_TolB-like"/>
</dbReference>
<feature type="disulfide bond" evidence="12">
    <location>
        <begin position="983"/>
        <end position="1001"/>
    </location>
</feature>
<dbReference type="PROSITE" id="PS01187">
    <property type="entry name" value="EGF_CA"/>
    <property type="match status" value="2"/>
</dbReference>
<dbReference type="Pfam" id="PF07645">
    <property type="entry name" value="EGF_CA"/>
    <property type="match status" value="2"/>
</dbReference>
<dbReference type="SUPFAM" id="SSF57424">
    <property type="entry name" value="LDL receptor-like module"/>
    <property type="match status" value="9"/>
</dbReference>
<feature type="disulfide bond" evidence="12">
    <location>
        <begin position="52"/>
        <end position="67"/>
    </location>
</feature>
<evidence type="ECO:0000256" key="6">
    <source>
        <dbReference type="ARBA" id="ARBA00022989"/>
    </source>
</evidence>
<evidence type="ECO:0000256" key="7">
    <source>
        <dbReference type="ARBA" id="ARBA00023136"/>
    </source>
</evidence>
<organism evidence="16 17">
    <name type="scientific">Priapulus caudatus</name>
    <name type="common">Priapulid worm</name>
    <dbReference type="NCBI Taxonomy" id="37621"/>
    <lineage>
        <taxon>Eukaryota</taxon>
        <taxon>Metazoa</taxon>
        <taxon>Ecdysozoa</taxon>
        <taxon>Scalidophora</taxon>
        <taxon>Priapulida</taxon>
        <taxon>Priapulimorpha</taxon>
        <taxon>Priapulimorphida</taxon>
        <taxon>Priapulidae</taxon>
        <taxon>Priapulus</taxon>
    </lineage>
</organism>
<dbReference type="InterPro" id="IPR001881">
    <property type="entry name" value="EGF-like_Ca-bd_dom"/>
</dbReference>
<dbReference type="InterPro" id="IPR000152">
    <property type="entry name" value="EGF-type_Asp/Asn_hydroxyl_site"/>
</dbReference>
<dbReference type="Gene3D" id="4.10.400.10">
    <property type="entry name" value="Low-density Lipoprotein Receptor"/>
    <property type="match status" value="9"/>
</dbReference>
<evidence type="ECO:0000256" key="11">
    <source>
        <dbReference type="PROSITE-ProRule" id="PRU00076"/>
    </source>
</evidence>
<feature type="disulfide bond" evidence="12">
    <location>
        <begin position="167"/>
        <end position="185"/>
    </location>
</feature>
<evidence type="ECO:0000313" key="16">
    <source>
        <dbReference type="Proteomes" id="UP000695022"/>
    </source>
</evidence>
<feature type="disulfide bond" evidence="11">
    <location>
        <begin position="1524"/>
        <end position="1533"/>
    </location>
</feature>
<dbReference type="SMART" id="SM00135">
    <property type="entry name" value="LY"/>
    <property type="match status" value="11"/>
</dbReference>
<dbReference type="PROSITE" id="PS00022">
    <property type="entry name" value="EGF_1"/>
    <property type="match status" value="1"/>
</dbReference>
<dbReference type="InterPro" id="IPR051221">
    <property type="entry name" value="LDLR-related"/>
</dbReference>
<evidence type="ECO:0000256" key="3">
    <source>
        <dbReference type="ARBA" id="ARBA00022583"/>
    </source>
</evidence>
<feature type="disulfide bond" evidence="12">
    <location>
        <begin position="907"/>
        <end position="925"/>
    </location>
</feature>
<feature type="disulfide bond" evidence="12">
    <location>
        <begin position="995"/>
        <end position="1010"/>
    </location>
</feature>
<dbReference type="Gene3D" id="2.10.25.10">
    <property type="entry name" value="Laminin"/>
    <property type="match status" value="4"/>
</dbReference>
<dbReference type="PROSITE" id="PS01209">
    <property type="entry name" value="LDLRA_1"/>
    <property type="match status" value="5"/>
</dbReference>
<dbReference type="RefSeq" id="XP_014680723.1">
    <property type="nucleotide sequence ID" value="XM_014825237.1"/>
</dbReference>
<dbReference type="GeneID" id="106820724"/>
<dbReference type="InterPro" id="IPR049883">
    <property type="entry name" value="NOTCH1_EGF-like"/>
</dbReference>
<dbReference type="PRINTS" id="PR00261">
    <property type="entry name" value="LDLRECEPTOR"/>
</dbReference>
<dbReference type="Pfam" id="PF14670">
    <property type="entry name" value="FXa_inhibition"/>
    <property type="match status" value="1"/>
</dbReference>
<dbReference type="PROSITE" id="PS00010">
    <property type="entry name" value="ASX_HYDROXYL"/>
    <property type="match status" value="1"/>
</dbReference>
<dbReference type="Pfam" id="PF00057">
    <property type="entry name" value="Ldl_recept_a"/>
    <property type="match status" value="9"/>
</dbReference>
<dbReference type="SUPFAM" id="SSF63825">
    <property type="entry name" value="YWTD domain"/>
    <property type="match status" value="3"/>
</dbReference>
<keyword evidence="2 11" id="KW-0245">EGF-like domain</keyword>
<evidence type="ECO:0000256" key="9">
    <source>
        <dbReference type="ARBA" id="ARBA00023170"/>
    </source>
</evidence>
<sequence>MIMIYIKIAYSVLFMMSCVINKKGGADALCSLRGPVFHCTDGTECIPASWRCDGATQCTDKSDEIGCNNSYQLECESTEFQCHDNRMCINKHWVCDGMNDCIDGSDELSGCQKLCSQHEKSCRSPGTGCVPASKWCDGKKDCYDGSDEDDCESVEETCMIEKDMYTCSTGECIHLRKFCDGNADCVNGTDEDDLCQANMCNTTTCTGGKCWNTPAGALCTCPHGFTKTESNTTSTCVDINECEGQYGLCSQVCENVPGTYLCKCTSGYIYSKTANTCEAEGLYPLLFFSTKKEIRAIYLEKAEAEYFSVYKGGHAITSVSYDSVDSKMYWLDGCQVRSCSMGNCGESVATVISNGFVRPEKIAVDSLARRLYVIDSNLKEIIACDLEGIICTSFVKGLSNPKDLVISPSMGTMYWIDWGQEPKIERADMDGSNRITLFSSSLGHPNSLTLDSAISRLYWTETQLQKVETSRLDGTDRREVDVTSVAHPFSIAVFQDKLYWSDWMMWTLMSANKFTGNEQHTLLKERNILPIGLHIYHSVQEPTGRNPCQSARCSHLCVLAAEGGHTCTCPAGHKLHANGRICVERSDMPYVLVSSYDKITKLYTESLGNGDHTHLPVVGLQEVTALAVDEKEHTLYYSDATRNVLNAIDLDSLEERNVVSTGLAMITDMALDFVSNNMYLADAARQSIDVMTLGDIYRLRLVQMTALERPTSIVVHPAAGTMFFTALCSTHGHIDVSFMDGTNIRQFIREETTGTPVTLAIDYITDRLLWYDAKRDLVETISLDGTERMVMIRSHAVISMSVLSGEMYWVDKREKRVYVTEIRNSILDESTSKLLLSTADNYTDIAVVQHRENTVSNACSSGKGGCSHFCLPIPGGRTCKCPVGFSEGVDNKTCTSEKVCADSEWTCDDGACVLKRDVCDGTRNCPDGSDEKPTTCAPCDAGSVRCDSGQCIDALYWCDAMRDCRDGSDENNCTSCGGGYFHCPENTCLTQSRVCNGEPDCLDGSDETGCKAAEPVYCNPEAQFECASGHQRCIPHEWYCDGEADCIDASDEPPNCNAIAAQCADDEFQCQSMECVRWQAVCDGRNDCGDASDEDEWCQHACGLDNWNNGGCSDVCQPTPFGPLCRCYPGQRMGGDNRTCHDIDECVEETHECDQICVNAKASYECRCEEGFLLQADGHTCRPLETNAVLVFSLQHEIRSLTLPVRKYGSANRIYQAGTGPSSIYALSGDAKSGMIYWTDLYKETVHSLTPGSDAAVVTSVIEIPASIAYDWVTGNLYCADQGSSEITVCGKRGNSRKPDSCVSIIQSDIDRPSSIALHPLKGLMLWSDSGTNAKIERASMDGQNRVVIVKTDIEQPLSLTIDLFNEHVYWVDASLDYVGSSDLNGLYRRTVLGKESGYLYHPQGLAMFGSWLYIAEQKALLKLNKHNGRNVTELQKFNPRTRDTPQALLVLHPSLQKARDNPCTSYPGVLCALSQQGHTCLHERGAVYHSTGHHDDGKTSSVCGCQNGGTCSTGIFGEGFCVCTDNYRGTLCEEELKTASGMLWLIGAVCFVLVMIAVLLALYYYRKRIGKNPFQAAFIYDWTSLKDEGRTDTAAYTNPCFDPEEVNNNHNKCLMRVPLTDIHSEAEEASPDNKDSDYLFDDDDSGIRCNSISTLIGKPSSKL</sequence>
<comment type="subcellular location">
    <subcellularLocation>
        <location evidence="1">Membrane</location>
        <topology evidence="1">Single-pass membrane protein</topology>
    </subcellularLocation>
</comment>
<evidence type="ECO:0000259" key="15">
    <source>
        <dbReference type="PROSITE" id="PS50026"/>
    </source>
</evidence>
<evidence type="ECO:0000256" key="5">
    <source>
        <dbReference type="ARBA" id="ARBA00022737"/>
    </source>
</evidence>
<feature type="transmembrane region" description="Helical" evidence="14">
    <location>
        <begin position="1543"/>
        <end position="1566"/>
    </location>
</feature>
<feature type="disulfide bond" evidence="12">
    <location>
        <begin position="1070"/>
        <end position="1088"/>
    </location>
</feature>
<feature type="repeat" description="LDL-receptor class B" evidence="13">
    <location>
        <begin position="411"/>
        <end position="454"/>
    </location>
</feature>
<dbReference type="PROSITE" id="PS50068">
    <property type="entry name" value="LDLRA_2"/>
    <property type="match status" value="9"/>
</dbReference>
<feature type="disulfide bond" evidence="12">
    <location>
        <begin position="976"/>
        <end position="988"/>
    </location>
</feature>
<dbReference type="InterPro" id="IPR023415">
    <property type="entry name" value="LDLR_class-A_CS"/>
</dbReference>
<keyword evidence="5" id="KW-0677">Repeat</keyword>
<evidence type="ECO:0000256" key="2">
    <source>
        <dbReference type="ARBA" id="ARBA00022536"/>
    </source>
</evidence>
<protein>
    <submittedName>
        <fullName evidence="17">Low-density lipoprotein receptor-related protein 2-like</fullName>
    </submittedName>
</protein>
<dbReference type="SMART" id="SM00192">
    <property type="entry name" value="LDLa"/>
    <property type="match status" value="9"/>
</dbReference>
<name>A0ABM1F8F2_PRICU</name>
<keyword evidence="3" id="KW-0254">Endocytosis</keyword>
<feature type="repeat" description="LDL-receptor class B" evidence="13">
    <location>
        <begin position="1367"/>
        <end position="1412"/>
    </location>
</feature>
<feature type="disulfide bond" evidence="12">
    <location>
        <begin position="939"/>
        <end position="951"/>
    </location>
</feature>
<dbReference type="Gene3D" id="2.120.10.30">
    <property type="entry name" value="TolB, C-terminal domain"/>
    <property type="match status" value="3"/>
</dbReference>
<dbReference type="CDD" id="cd00112">
    <property type="entry name" value="LDLa"/>
    <property type="match status" value="9"/>
</dbReference>
<dbReference type="Pfam" id="PF00058">
    <property type="entry name" value="Ldl_recept_b"/>
    <property type="match status" value="3"/>
</dbReference>
<evidence type="ECO:0000313" key="17">
    <source>
        <dbReference type="RefSeq" id="XP_014680723.1"/>
    </source>
</evidence>
<evidence type="ECO:0000256" key="14">
    <source>
        <dbReference type="SAM" id="Phobius"/>
    </source>
</evidence>
<dbReference type="InterPro" id="IPR002172">
    <property type="entry name" value="LDrepeatLR_classA_rpt"/>
</dbReference>
<feature type="disulfide bond" evidence="12">
    <location>
        <begin position="958"/>
        <end position="973"/>
    </location>
</feature>
<keyword evidence="10" id="KW-0325">Glycoprotein</keyword>
<comment type="caution">
    <text evidence="11">Lacks conserved residue(s) required for the propagation of feature annotation.</text>
</comment>
<evidence type="ECO:0000256" key="8">
    <source>
        <dbReference type="ARBA" id="ARBA00023157"/>
    </source>
</evidence>
<dbReference type="PROSITE" id="PS51120">
    <property type="entry name" value="LDLRB"/>
    <property type="match status" value="4"/>
</dbReference>
<dbReference type="InterPro" id="IPR000742">
    <property type="entry name" value="EGF"/>
</dbReference>
<dbReference type="PANTHER" id="PTHR22722:SF14">
    <property type="entry name" value="MEGALIN, ISOFORM A"/>
    <property type="match status" value="1"/>
</dbReference>
<proteinExistence type="predicted"/>
<feature type="disulfide bond" evidence="12">
    <location>
        <begin position="946"/>
        <end position="964"/>
    </location>
</feature>
<keyword evidence="7 14" id="KW-0472">Membrane</keyword>
<evidence type="ECO:0000256" key="4">
    <source>
        <dbReference type="ARBA" id="ARBA00022692"/>
    </source>
</evidence>
<evidence type="ECO:0000256" key="13">
    <source>
        <dbReference type="PROSITE-ProRule" id="PRU00461"/>
    </source>
</evidence>
<feature type="domain" description="EGF-like" evidence="15">
    <location>
        <begin position="1500"/>
        <end position="1534"/>
    </location>
</feature>
<keyword evidence="4 14" id="KW-0812">Transmembrane</keyword>
<evidence type="ECO:0000256" key="1">
    <source>
        <dbReference type="ARBA" id="ARBA00004167"/>
    </source>
</evidence>
<dbReference type="SMART" id="SM00179">
    <property type="entry name" value="EGF_CA"/>
    <property type="match status" value="5"/>
</dbReference>
<keyword evidence="16" id="KW-1185">Reference proteome</keyword>
<dbReference type="PROSITE" id="PS50026">
    <property type="entry name" value="EGF_3"/>
    <property type="match status" value="1"/>
</dbReference>
<keyword evidence="6 14" id="KW-1133">Transmembrane helix</keyword>
<gene>
    <name evidence="17" type="primary">LOC106820724</name>
</gene>
<evidence type="ECO:0000256" key="10">
    <source>
        <dbReference type="ARBA" id="ARBA00023180"/>
    </source>
</evidence>
<feature type="repeat" description="LDL-receptor class B" evidence="13">
    <location>
        <begin position="455"/>
        <end position="497"/>
    </location>
</feature>
<dbReference type="PROSITE" id="PS01186">
    <property type="entry name" value="EGF_2"/>
    <property type="match status" value="2"/>
</dbReference>
<dbReference type="InterPro" id="IPR036055">
    <property type="entry name" value="LDL_receptor-like_sf"/>
</dbReference>